<name>A0A375YWK2_MYCSH</name>
<dbReference type="Proteomes" id="UP000252015">
    <property type="component" value="Unassembled WGS sequence"/>
</dbReference>
<feature type="region of interest" description="Disordered" evidence="1">
    <location>
        <begin position="1"/>
        <end position="22"/>
    </location>
</feature>
<reference evidence="2 3" key="1">
    <citation type="submission" date="2018-05" db="EMBL/GenBank/DDBJ databases">
        <authorList>
            <consortium name="IHU Genomes"/>
        </authorList>
    </citation>
    <scope>NUCLEOTIDE SEQUENCE [LARGE SCALE GENOMIC DNA]</scope>
    <source>
        <strain evidence="2 3">P7336</strain>
    </source>
</reference>
<evidence type="ECO:0000313" key="3">
    <source>
        <dbReference type="Proteomes" id="UP000252015"/>
    </source>
</evidence>
<gene>
    <name evidence="2" type="ORF">MSP7336_01475</name>
</gene>
<proteinExistence type="predicted"/>
<dbReference type="RefSeq" id="WP_181786628.1">
    <property type="nucleotide sequence ID" value="NZ_UEGW01000001.1"/>
</dbReference>
<dbReference type="AlphaFoldDB" id="A0A375YWK2"/>
<evidence type="ECO:0000256" key="1">
    <source>
        <dbReference type="SAM" id="MobiDB-lite"/>
    </source>
</evidence>
<dbReference type="EMBL" id="UEGW01000001">
    <property type="protein sequence ID" value="SRX93239.1"/>
    <property type="molecule type" value="Genomic_DNA"/>
</dbReference>
<accession>A0A375YWK2</accession>
<protein>
    <submittedName>
        <fullName evidence="2">Uncharacterized protein</fullName>
    </submittedName>
</protein>
<organism evidence="2 3">
    <name type="scientific">Mycobacterium shimoidei</name>
    <dbReference type="NCBI Taxonomy" id="29313"/>
    <lineage>
        <taxon>Bacteria</taxon>
        <taxon>Bacillati</taxon>
        <taxon>Actinomycetota</taxon>
        <taxon>Actinomycetes</taxon>
        <taxon>Mycobacteriales</taxon>
        <taxon>Mycobacteriaceae</taxon>
        <taxon>Mycobacterium</taxon>
    </lineage>
</organism>
<evidence type="ECO:0000313" key="2">
    <source>
        <dbReference type="EMBL" id="SRX93239.1"/>
    </source>
</evidence>
<sequence length="50" mass="5228">MQSRLEQAVLAAAEGQSPPKVWHLGPKAGVTLGDGPNPFDGAVLSAWESR</sequence>
<keyword evidence="3" id="KW-1185">Reference proteome</keyword>